<sequence length="70" mass="8009">MEKVSVFYDTEGNTLTVWFGNREDEVISEETGEEMVLMKNSRGEVIGFEKLNFRTNEQKGMPIGFEAITV</sequence>
<evidence type="ECO:0000313" key="1">
    <source>
        <dbReference type="EMBL" id="MRS62930.1"/>
    </source>
</evidence>
<proteinExistence type="predicted"/>
<gene>
    <name evidence="1" type="ORF">GJJ30_16645</name>
</gene>
<dbReference type="Proteomes" id="UP000441754">
    <property type="component" value="Unassembled WGS sequence"/>
</dbReference>
<dbReference type="RefSeq" id="WP_154176292.1">
    <property type="nucleotide sequence ID" value="NZ_WJXZ01000009.1"/>
</dbReference>
<accession>A0A7K0EM51</accession>
<organism evidence="1 2">
    <name type="scientific">Larkinella terrae</name>
    <dbReference type="NCBI Taxonomy" id="2025311"/>
    <lineage>
        <taxon>Bacteria</taxon>
        <taxon>Pseudomonadati</taxon>
        <taxon>Bacteroidota</taxon>
        <taxon>Cytophagia</taxon>
        <taxon>Cytophagales</taxon>
        <taxon>Spirosomataceae</taxon>
        <taxon>Larkinella</taxon>
    </lineage>
</organism>
<reference evidence="1 2" key="1">
    <citation type="journal article" date="2018" name="Antonie Van Leeuwenhoek">
        <title>Larkinella terrae sp. nov., isolated from soil on Jeju Island, South Korea.</title>
        <authorList>
            <person name="Ten L.N."/>
            <person name="Jeon J."/>
            <person name="Park S.J."/>
            <person name="Park S."/>
            <person name="Lee S.Y."/>
            <person name="Kim M.K."/>
            <person name="Jung H.Y."/>
        </authorList>
    </citation>
    <scope>NUCLEOTIDE SEQUENCE [LARGE SCALE GENOMIC DNA]</scope>
    <source>
        <strain evidence="1 2">KCTC 52001</strain>
    </source>
</reference>
<dbReference type="EMBL" id="WJXZ01000009">
    <property type="protein sequence ID" value="MRS62930.1"/>
    <property type="molecule type" value="Genomic_DNA"/>
</dbReference>
<dbReference type="InterPro" id="IPR019270">
    <property type="entry name" value="DUF2283"/>
</dbReference>
<comment type="caution">
    <text evidence="1">The sequence shown here is derived from an EMBL/GenBank/DDBJ whole genome shotgun (WGS) entry which is preliminary data.</text>
</comment>
<dbReference type="OrthoDB" id="964875at2"/>
<evidence type="ECO:0000313" key="2">
    <source>
        <dbReference type="Proteomes" id="UP000441754"/>
    </source>
</evidence>
<protein>
    <submittedName>
        <fullName evidence="1">DUF2283 domain-containing protein</fullName>
    </submittedName>
</protein>
<name>A0A7K0EM51_9BACT</name>
<keyword evidence="2" id="KW-1185">Reference proteome</keyword>
<dbReference type="AlphaFoldDB" id="A0A7K0EM51"/>
<dbReference type="Pfam" id="PF10049">
    <property type="entry name" value="DUF2283"/>
    <property type="match status" value="1"/>
</dbReference>